<dbReference type="Gramene" id="C.cajan_20942.t">
    <property type="protein sequence ID" value="C.cajan_20942.t"/>
    <property type="gene ID" value="C.cajan_20942"/>
</dbReference>
<dbReference type="Proteomes" id="UP000075243">
    <property type="component" value="Chromosome 4"/>
</dbReference>
<dbReference type="EMBL" id="CM003606">
    <property type="protein sequence ID" value="KYP67954.1"/>
    <property type="molecule type" value="Genomic_DNA"/>
</dbReference>
<sequence>MRLHQFPYLFLFYCLVWSGSSRLIILLIFRSKPYSFTSSCFLGREQKFNILMLCIRSSHQHSTGLDTTHIPWLQVGKDNYFFPLNVATKLFILYQKTQI</sequence>
<accession>A0A151TLM4</accession>
<keyword evidence="1" id="KW-1133">Transmembrane helix</keyword>
<proteinExistence type="predicted"/>
<keyword evidence="3" id="KW-1185">Reference proteome</keyword>
<name>A0A151TLM4_CAJCA</name>
<feature type="transmembrane region" description="Helical" evidence="1">
    <location>
        <begin position="6"/>
        <end position="29"/>
    </location>
</feature>
<evidence type="ECO:0000313" key="3">
    <source>
        <dbReference type="Proteomes" id="UP000075243"/>
    </source>
</evidence>
<protein>
    <submittedName>
        <fullName evidence="2">Uncharacterized protein</fullName>
    </submittedName>
</protein>
<dbReference type="AlphaFoldDB" id="A0A151TLM4"/>
<keyword evidence="1" id="KW-0472">Membrane</keyword>
<evidence type="ECO:0000313" key="2">
    <source>
        <dbReference type="EMBL" id="KYP67954.1"/>
    </source>
</evidence>
<keyword evidence="1" id="KW-0812">Transmembrane</keyword>
<gene>
    <name evidence="2" type="ORF">KK1_021569</name>
</gene>
<reference evidence="2 3" key="1">
    <citation type="journal article" date="2012" name="Nat. Biotechnol.">
        <title>Draft genome sequence of pigeonpea (Cajanus cajan), an orphan legume crop of resource-poor farmers.</title>
        <authorList>
            <person name="Varshney R.K."/>
            <person name="Chen W."/>
            <person name="Li Y."/>
            <person name="Bharti A.K."/>
            <person name="Saxena R.K."/>
            <person name="Schlueter J.A."/>
            <person name="Donoghue M.T."/>
            <person name="Azam S."/>
            <person name="Fan G."/>
            <person name="Whaley A.M."/>
            <person name="Farmer A.D."/>
            <person name="Sheridan J."/>
            <person name="Iwata A."/>
            <person name="Tuteja R."/>
            <person name="Penmetsa R.V."/>
            <person name="Wu W."/>
            <person name="Upadhyaya H.D."/>
            <person name="Yang S.P."/>
            <person name="Shah T."/>
            <person name="Saxena K.B."/>
            <person name="Michael T."/>
            <person name="McCombie W.R."/>
            <person name="Yang B."/>
            <person name="Zhang G."/>
            <person name="Yang H."/>
            <person name="Wang J."/>
            <person name="Spillane C."/>
            <person name="Cook D.R."/>
            <person name="May G.D."/>
            <person name="Xu X."/>
            <person name="Jackson S.A."/>
        </authorList>
    </citation>
    <scope>NUCLEOTIDE SEQUENCE [LARGE SCALE GENOMIC DNA]</scope>
    <source>
        <strain evidence="3">cv. Asha</strain>
    </source>
</reference>
<organism evidence="2 3">
    <name type="scientific">Cajanus cajan</name>
    <name type="common">Pigeon pea</name>
    <name type="synonym">Cajanus indicus</name>
    <dbReference type="NCBI Taxonomy" id="3821"/>
    <lineage>
        <taxon>Eukaryota</taxon>
        <taxon>Viridiplantae</taxon>
        <taxon>Streptophyta</taxon>
        <taxon>Embryophyta</taxon>
        <taxon>Tracheophyta</taxon>
        <taxon>Spermatophyta</taxon>
        <taxon>Magnoliopsida</taxon>
        <taxon>eudicotyledons</taxon>
        <taxon>Gunneridae</taxon>
        <taxon>Pentapetalae</taxon>
        <taxon>rosids</taxon>
        <taxon>fabids</taxon>
        <taxon>Fabales</taxon>
        <taxon>Fabaceae</taxon>
        <taxon>Papilionoideae</taxon>
        <taxon>50 kb inversion clade</taxon>
        <taxon>NPAAA clade</taxon>
        <taxon>indigoferoid/millettioid clade</taxon>
        <taxon>Phaseoleae</taxon>
        <taxon>Cajanus</taxon>
    </lineage>
</organism>
<evidence type="ECO:0000256" key="1">
    <source>
        <dbReference type="SAM" id="Phobius"/>
    </source>
</evidence>